<comment type="caution">
    <text evidence="1">The sequence shown here is derived from an EMBL/GenBank/DDBJ whole genome shotgun (WGS) entry which is preliminary data.</text>
</comment>
<dbReference type="STRING" id="1618350.UR67_C0002G0096"/>
<gene>
    <name evidence="1" type="ORF">UR67_C0002G0096</name>
</gene>
<dbReference type="Proteomes" id="UP000034581">
    <property type="component" value="Unassembled WGS sequence"/>
</dbReference>
<reference evidence="1 2" key="1">
    <citation type="journal article" date="2015" name="Nature">
        <title>rRNA introns, odd ribosomes, and small enigmatic genomes across a large radiation of phyla.</title>
        <authorList>
            <person name="Brown C.T."/>
            <person name="Hug L.A."/>
            <person name="Thomas B.C."/>
            <person name="Sharon I."/>
            <person name="Castelle C.J."/>
            <person name="Singh A."/>
            <person name="Wilkins M.J."/>
            <person name="Williams K.H."/>
            <person name="Banfield J.F."/>
        </authorList>
    </citation>
    <scope>NUCLEOTIDE SEQUENCE [LARGE SCALE GENOMIC DNA]</scope>
</reference>
<evidence type="ECO:0000313" key="1">
    <source>
        <dbReference type="EMBL" id="KKP69976.1"/>
    </source>
</evidence>
<accession>A0A0G0C1K8</accession>
<evidence type="ECO:0000313" key="2">
    <source>
        <dbReference type="Proteomes" id="UP000034581"/>
    </source>
</evidence>
<sequence length="396" mass="44875">MGTGILTTQIERLTQRANASGMHFHTVSSLKLLTQNQELKLFASHHKQIVESVYGHHGHGILAGQTPEEIAAEMREMKLLTWISYDETDNTPIATSSFQLTRNKLFWDVVRCAKNPQFMDFPGSITILISIRELFEHPNLVQTTIGLSAEVRTGITVVNNGYTIPGGPQMLSIAMNHLMMTAFGFEPLIATAWQVSKRVPLTEFFQISYRFWNSEALKWYSEPLYLDSENDLLATLASGIWLSNTQSYPEISSRTINNGHNQNETVIKTYGNQFAEVFPQENLNLQTLEEISERLFKNVRFIRFILKNKPQNIRLQKMLSTVGAIPTVIKPQICATILQQGKLMEIISPPEIWFGLLKPGTGRTLIPFGLSSIHDNANYKIMSQFAKEAHARFSRM</sequence>
<protein>
    <submittedName>
        <fullName evidence="1">Uncharacterized protein</fullName>
    </submittedName>
</protein>
<proteinExistence type="predicted"/>
<name>A0A0G0C1K8_UNCC3</name>
<dbReference type="AlphaFoldDB" id="A0A0G0C1K8"/>
<dbReference type="EMBL" id="LBQB01000002">
    <property type="protein sequence ID" value="KKP69976.1"/>
    <property type="molecule type" value="Genomic_DNA"/>
</dbReference>
<organism evidence="1 2">
    <name type="scientific">candidate division CPR3 bacterium GW2011_GWF2_35_18</name>
    <dbReference type="NCBI Taxonomy" id="1618350"/>
    <lineage>
        <taxon>Bacteria</taxon>
        <taxon>Bacteria division CPR3</taxon>
    </lineage>
</organism>